<dbReference type="GO" id="GO:0000160">
    <property type="term" value="P:phosphorelay signal transduction system"/>
    <property type="evidence" value="ECO:0007669"/>
    <property type="project" value="InterPro"/>
</dbReference>
<proteinExistence type="predicted"/>
<dbReference type="InterPro" id="IPR001789">
    <property type="entry name" value="Sig_transdc_resp-reg_receiver"/>
</dbReference>
<reference evidence="4" key="1">
    <citation type="submission" date="2017-04" db="EMBL/GenBank/DDBJ databases">
        <authorList>
            <person name="Varghese N."/>
            <person name="Submissions S."/>
        </authorList>
    </citation>
    <scope>NUCLEOTIDE SEQUENCE [LARGE SCALE GENOMIC DNA]</scope>
    <source>
        <strain evidence="4">UI2</strain>
    </source>
</reference>
<dbReference type="AlphaFoldDB" id="A0A1Y6FVC9"/>
<dbReference type="GeneID" id="303001600"/>
<dbReference type="SMART" id="SM00448">
    <property type="entry name" value="REC"/>
    <property type="match status" value="1"/>
</dbReference>
<evidence type="ECO:0000313" key="3">
    <source>
        <dbReference type="EMBL" id="SMQ76503.1"/>
    </source>
</evidence>
<dbReference type="RefSeq" id="WP_165760626.1">
    <property type="nucleotide sequence ID" value="NZ_FXWL01000002.1"/>
</dbReference>
<feature type="modified residue" description="4-aspartylphosphate" evidence="1">
    <location>
        <position position="59"/>
    </location>
</feature>
<dbReference type="Pfam" id="PF00072">
    <property type="entry name" value="Response_reg"/>
    <property type="match status" value="1"/>
</dbReference>
<dbReference type="Proteomes" id="UP000194469">
    <property type="component" value="Unassembled WGS sequence"/>
</dbReference>
<keyword evidence="1" id="KW-0597">Phosphoprotein</keyword>
<keyword evidence="4" id="KW-1185">Reference proteome</keyword>
<dbReference type="EMBL" id="FXWL01000002">
    <property type="protein sequence ID" value="SMQ76503.1"/>
    <property type="molecule type" value="Genomic_DNA"/>
</dbReference>
<name>A0A1Y6FVC9_9SPHN</name>
<protein>
    <submittedName>
        <fullName evidence="3">Response regulator receiver domain-containing protein</fullName>
    </submittedName>
</protein>
<accession>A0A1Y6FVC9</accession>
<feature type="domain" description="Response regulatory" evidence="2">
    <location>
        <begin position="9"/>
        <end position="119"/>
    </location>
</feature>
<evidence type="ECO:0000259" key="2">
    <source>
        <dbReference type="PROSITE" id="PS50110"/>
    </source>
</evidence>
<dbReference type="InterPro" id="IPR011006">
    <property type="entry name" value="CheY-like_superfamily"/>
</dbReference>
<evidence type="ECO:0000313" key="4">
    <source>
        <dbReference type="Proteomes" id="UP000194469"/>
    </source>
</evidence>
<evidence type="ECO:0000256" key="1">
    <source>
        <dbReference type="PROSITE-ProRule" id="PRU00169"/>
    </source>
</evidence>
<dbReference type="SUPFAM" id="SSF52172">
    <property type="entry name" value="CheY-like"/>
    <property type="match status" value="1"/>
</dbReference>
<gene>
    <name evidence="3" type="ORF">SAMN06295984_1944</name>
</gene>
<dbReference type="Gene3D" id="3.40.50.2300">
    <property type="match status" value="1"/>
</dbReference>
<sequence>MDSILRGKTIFVVEDEYFIAADLSRALVNAGAEVIGPLADLDAAMKRAREHSLDAAILDINLEGRMSYPLVDLLGEDNVPMLLLTGYDQGSLPAACRQAPCICKPHSIDHVLGELARLLARPEGASEPVPLPSRPAAV</sequence>
<organism evidence="3 4">
    <name type="scientific">Sphingopyxis terrae subsp. ummariensis</name>
    <dbReference type="NCBI Taxonomy" id="429001"/>
    <lineage>
        <taxon>Bacteria</taxon>
        <taxon>Pseudomonadati</taxon>
        <taxon>Pseudomonadota</taxon>
        <taxon>Alphaproteobacteria</taxon>
        <taxon>Sphingomonadales</taxon>
        <taxon>Sphingomonadaceae</taxon>
        <taxon>Sphingopyxis</taxon>
    </lineage>
</organism>
<dbReference type="PROSITE" id="PS50110">
    <property type="entry name" value="RESPONSE_REGULATORY"/>
    <property type="match status" value="1"/>
</dbReference>